<dbReference type="AlphaFoldDB" id="A0A4Q9MIJ5"/>
<name>A0A4Q9MIJ5_9APHY</name>
<protein>
    <submittedName>
        <fullName evidence="2">Uncharacterized protein</fullName>
    </submittedName>
</protein>
<evidence type="ECO:0000256" key="1">
    <source>
        <dbReference type="SAM" id="MobiDB-lite"/>
    </source>
</evidence>
<proteinExistence type="predicted"/>
<dbReference type="OrthoDB" id="2757524at2759"/>
<reference evidence="2" key="1">
    <citation type="submission" date="2019-01" db="EMBL/GenBank/DDBJ databases">
        <title>Draft genome sequences of three monokaryotic isolates of the white-rot basidiomycete fungus Dichomitus squalens.</title>
        <authorList>
            <consortium name="DOE Joint Genome Institute"/>
            <person name="Lopez S.C."/>
            <person name="Andreopoulos B."/>
            <person name="Pangilinan J."/>
            <person name="Lipzen A."/>
            <person name="Riley R."/>
            <person name="Ahrendt S."/>
            <person name="Ng V."/>
            <person name="Barry K."/>
            <person name="Daum C."/>
            <person name="Grigoriev I.V."/>
            <person name="Hilden K.S."/>
            <person name="Makela M.R."/>
            <person name="de Vries R.P."/>
        </authorList>
    </citation>
    <scope>NUCLEOTIDE SEQUENCE [LARGE SCALE GENOMIC DNA]</scope>
    <source>
        <strain evidence="2">OM18370.1</strain>
    </source>
</reference>
<accession>A0A4Q9MIJ5</accession>
<evidence type="ECO:0000313" key="2">
    <source>
        <dbReference type="EMBL" id="TBU27340.1"/>
    </source>
</evidence>
<sequence>MVHHVSRLASPEQLGYALMSFPHLVRHRQPFMQEGALPFIERLLHKWFDAPWSELGSTHRRNVVATIRTLGMLLTEAEMDGLEYIEPTVPDGTLTDRTPFLLVQRPQQTVQQLLSPRSLQLVAHLLTRIRVLPLSLQAFTLRLSVQLGEEESAVLWARFDKHKVFDDFVFRVQNVTVDDRHRAGLIPAVNTVIYLALCEAAYPLRPSSDSNRTVSYWLWSLLHTMNRAPMDSVVLRQICWGMSVLAWTLTPQASGVTARPLIPRLGPESMRQLSRSLTDMLYWDQDEHVLNTVVMAVDSMLYHIGAEVKWNGHGDICEALHSCYCAFLADLLRRLRSGETAAPRISPILPSLIRIPAYLSFFDRNASLDAKVSLTATIFSIFKYLVTAKERPEPESSTMASSHEGPGPDTRRSAVSREEDWMISVYTRRWIYGATCRFVNLYMNDPKWKLDYQGPKVAEFFGGDDFESTGPDIVSAVQSISPRQLEHDGSRMRHPPVVMRAFTIDSFCLIIGDVFTYGLRPHADIREVGGWDGETTQMVVGAVRSHKMLDAFLDSQRPSVHVNLLVPAVHYIYASLYSGGTPRTGTYIRRNDSRHPSHHMATALRQTYASFLRKVTEQVKDGQHLYLEMQDLLIELIGISGYLAFFDRPSQSPRPRIVEATTQYLRVLSKRKTGSDNVPTKTRLHAWGALSSIAQLHFYSTTDLLQDDNPVPEWRARGSLRRMRTQRDARDVDSRPSSCVDGSCVGHDGAD</sequence>
<feature type="region of interest" description="Disordered" evidence="1">
    <location>
        <begin position="393"/>
        <end position="415"/>
    </location>
</feature>
<organism evidence="2">
    <name type="scientific">Dichomitus squalens</name>
    <dbReference type="NCBI Taxonomy" id="114155"/>
    <lineage>
        <taxon>Eukaryota</taxon>
        <taxon>Fungi</taxon>
        <taxon>Dikarya</taxon>
        <taxon>Basidiomycota</taxon>
        <taxon>Agaricomycotina</taxon>
        <taxon>Agaricomycetes</taxon>
        <taxon>Polyporales</taxon>
        <taxon>Polyporaceae</taxon>
        <taxon>Dichomitus</taxon>
    </lineage>
</organism>
<feature type="region of interest" description="Disordered" evidence="1">
    <location>
        <begin position="722"/>
        <end position="751"/>
    </location>
</feature>
<gene>
    <name evidence="2" type="ORF">BD311DRAFT_844087</name>
</gene>
<dbReference type="Proteomes" id="UP000292957">
    <property type="component" value="Unassembled WGS sequence"/>
</dbReference>
<dbReference type="EMBL" id="ML143433">
    <property type="protein sequence ID" value="TBU27340.1"/>
    <property type="molecule type" value="Genomic_DNA"/>
</dbReference>
<feature type="compositionally biased region" description="Basic and acidic residues" evidence="1">
    <location>
        <begin position="725"/>
        <end position="734"/>
    </location>
</feature>